<organism evidence="1 2">
    <name type="scientific">Caldicellulosiruptor morganii</name>
    <dbReference type="NCBI Taxonomy" id="1387555"/>
    <lineage>
        <taxon>Bacteria</taxon>
        <taxon>Bacillati</taxon>
        <taxon>Bacillota</taxon>
        <taxon>Bacillota incertae sedis</taxon>
        <taxon>Caldicellulosiruptorales</taxon>
        <taxon>Caldicellulosiruptoraceae</taxon>
        <taxon>Caldicellulosiruptor</taxon>
    </lineage>
</organism>
<dbReference type="Proteomes" id="UP001164909">
    <property type="component" value="Chromosome"/>
</dbReference>
<protein>
    <submittedName>
        <fullName evidence="1">Permease</fullName>
    </submittedName>
</protein>
<reference evidence="1" key="1">
    <citation type="submission" date="2022-12" db="EMBL/GenBank/DDBJ databases">
        <authorList>
            <person name="Bing R.G."/>
            <person name="Willard D.J."/>
            <person name="Manesh M.J.H."/>
            <person name="Laemthong T."/>
            <person name="Crosby J.R."/>
            <person name="Kelly R.M."/>
        </authorList>
    </citation>
    <scope>NUCLEOTIDE SEQUENCE</scope>
    <source>
        <strain evidence="1">DSM 8990</strain>
    </source>
</reference>
<proteinExistence type="predicted"/>
<dbReference type="EMBL" id="CP113865">
    <property type="protein sequence ID" value="WAM33608.1"/>
    <property type="molecule type" value="Genomic_DNA"/>
</dbReference>
<sequence>MAYQNFKLAIYCPAGFLKNAELAMLEKDLEFFKKHLDISKVYLETHRGADTVPREKMLKIKEFFEEKNIKTSGGITATVVFGNEELDYYRIFNTFCYTNQKHLEKLKEIVQHTASLFDEIILDDFFFTACTCPSCIRAKGNLSWSKFRLNLMTEVSREYVIKPAKSVNPDAKIIIKYPNWIESYQETGYNPQTQAEIFDYTYTGTETRDPAHTQQHLPRYASYSLLRWFENIKPGKNLGGWFDALDCIYNIGSYLEQANLTVFAKAKEITLFAFPYLRNSVFVPALGLQLQQLDEICKHIENPAGIPVYHPFNSHGEDHIYDYLGMTGIPFELTPHFQNSSTVFVTADSAHDTDILNKLKNHLLAGKDVVMTSGFLKAMQGKGIEDLTSVRVTDKKVLTNFFAIKTEVCSFSKYVYGKKEVLMPILEHRTNASWQEIVAISGENNFPVLMKDSFGKGTIYTLTVPENYSDFYNLPAEVLTEIRKVFMKNFDFYIEAGEKIAIFVYTNNTFIIESFLPYRTRVNLHIKDKNKKLIDPLKACELKISMISETENIYEINLEPASYRVLKLEN</sequence>
<evidence type="ECO:0000313" key="1">
    <source>
        <dbReference type="EMBL" id="WAM33608.1"/>
    </source>
</evidence>
<dbReference type="RefSeq" id="WP_045168853.1">
    <property type="nucleotide sequence ID" value="NZ_CP113865.1"/>
</dbReference>
<accession>A0ABY7BL90</accession>
<gene>
    <name evidence="1" type="ORF">OTK00_002120</name>
</gene>
<keyword evidence="2" id="KW-1185">Reference proteome</keyword>
<name>A0ABY7BL90_9FIRM</name>
<evidence type="ECO:0000313" key="2">
    <source>
        <dbReference type="Proteomes" id="UP001164909"/>
    </source>
</evidence>